<name>A0ABR7MX98_9FIRM</name>
<sequence>MTQGEKKQGRSFGYARVSSTGQNLDRQLAELRKYVPEENIVTDKMSGKDLERPGYQALKGSLGLRRGDTLYIKSLDRLSRSKADIKAELEWFQKQGIRLMVLDLPTTMIEVPEGQEWIIDMVTNILVEVLASIAEQERQTIRRRQREGIDAAKKRGKKFGRPRKEVKDWDNVYYQWSQKKITAQKAASILKISRTQFYKLVQEEQEEGSDSKR</sequence>
<keyword evidence="3" id="KW-0233">DNA recombination</keyword>
<feature type="domain" description="Resolvase/invertase-type recombinase catalytic" evidence="6">
    <location>
        <begin position="10"/>
        <end position="156"/>
    </location>
</feature>
<dbReference type="SMART" id="SM00857">
    <property type="entry name" value="Resolvase"/>
    <property type="match status" value="1"/>
</dbReference>
<dbReference type="InterPro" id="IPR006119">
    <property type="entry name" value="Resolv_N"/>
</dbReference>
<dbReference type="CDD" id="cd03768">
    <property type="entry name" value="SR_ResInv"/>
    <property type="match status" value="1"/>
</dbReference>
<dbReference type="InterPro" id="IPR050639">
    <property type="entry name" value="SSR_resolvase"/>
</dbReference>
<dbReference type="InterPro" id="IPR036162">
    <property type="entry name" value="Resolvase-like_N_sf"/>
</dbReference>
<proteinExistence type="predicted"/>
<dbReference type="Gene3D" id="3.40.50.1390">
    <property type="entry name" value="Resolvase, N-terminal catalytic domain"/>
    <property type="match status" value="1"/>
</dbReference>
<evidence type="ECO:0000256" key="4">
    <source>
        <dbReference type="PROSITE-ProRule" id="PRU10137"/>
    </source>
</evidence>
<reference evidence="7 8" key="1">
    <citation type="submission" date="2020-08" db="EMBL/GenBank/DDBJ databases">
        <title>Genome public.</title>
        <authorList>
            <person name="Liu C."/>
            <person name="Sun Q."/>
        </authorList>
    </citation>
    <scope>NUCLEOTIDE SEQUENCE [LARGE SCALE GENOMIC DNA]</scope>
    <source>
        <strain evidence="7 8">NSJ-37</strain>
    </source>
</reference>
<evidence type="ECO:0000256" key="2">
    <source>
        <dbReference type="ARBA" id="ARBA00023125"/>
    </source>
</evidence>
<comment type="caution">
    <text evidence="7">The sequence shown here is derived from an EMBL/GenBank/DDBJ whole genome shotgun (WGS) entry which is preliminary data.</text>
</comment>
<evidence type="ECO:0000313" key="7">
    <source>
        <dbReference type="EMBL" id="MBC8561029.1"/>
    </source>
</evidence>
<dbReference type="PROSITE" id="PS00397">
    <property type="entry name" value="RECOMBINASES_1"/>
    <property type="match status" value="1"/>
</dbReference>
<dbReference type="PROSITE" id="PS51736">
    <property type="entry name" value="RECOMBINASES_3"/>
    <property type="match status" value="1"/>
</dbReference>
<evidence type="ECO:0000256" key="3">
    <source>
        <dbReference type="ARBA" id="ARBA00023172"/>
    </source>
</evidence>
<dbReference type="Pfam" id="PF00239">
    <property type="entry name" value="Resolvase"/>
    <property type="match status" value="1"/>
</dbReference>
<keyword evidence="8" id="KW-1185">Reference proteome</keyword>
<feature type="region of interest" description="Disordered" evidence="5">
    <location>
        <begin position="1"/>
        <end position="22"/>
    </location>
</feature>
<gene>
    <name evidence="7" type="ORF">H8704_00035</name>
</gene>
<evidence type="ECO:0000259" key="6">
    <source>
        <dbReference type="PROSITE" id="PS51736"/>
    </source>
</evidence>
<dbReference type="EMBL" id="JACRSX010000001">
    <property type="protein sequence ID" value="MBC8561029.1"/>
    <property type="molecule type" value="Genomic_DNA"/>
</dbReference>
<dbReference type="SUPFAM" id="SSF53041">
    <property type="entry name" value="Resolvase-like"/>
    <property type="match status" value="1"/>
</dbReference>
<dbReference type="RefSeq" id="WP_249296797.1">
    <property type="nucleotide sequence ID" value="NZ_JACRSX010000001.1"/>
</dbReference>
<organism evidence="7 8">
    <name type="scientific">Jutongia huaianensis</name>
    <dbReference type="NCBI Taxonomy" id="2763668"/>
    <lineage>
        <taxon>Bacteria</taxon>
        <taxon>Bacillati</taxon>
        <taxon>Bacillota</taxon>
        <taxon>Clostridia</taxon>
        <taxon>Lachnospirales</taxon>
        <taxon>Lachnospiraceae</taxon>
        <taxon>Jutongia</taxon>
    </lineage>
</organism>
<accession>A0ABR7MX98</accession>
<dbReference type="InterPro" id="IPR006118">
    <property type="entry name" value="Recombinase_CS"/>
</dbReference>
<protein>
    <submittedName>
        <fullName evidence="7">Recombinase family protein</fullName>
    </submittedName>
</protein>
<dbReference type="Proteomes" id="UP000606193">
    <property type="component" value="Unassembled WGS sequence"/>
</dbReference>
<keyword evidence="2" id="KW-0238">DNA-binding</keyword>
<evidence type="ECO:0000256" key="1">
    <source>
        <dbReference type="ARBA" id="ARBA00022908"/>
    </source>
</evidence>
<dbReference type="PANTHER" id="PTHR30461:SF2">
    <property type="entry name" value="SERINE RECOMBINASE PINE-RELATED"/>
    <property type="match status" value="1"/>
</dbReference>
<evidence type="ECO:0000313" key="8">
    <source>
        <dbReference type="Proteomes" id="UP000606193"/>
    </source>
</evidence>
<evidence type="ECO:0000256" key="5">
    <source>
        <dbReference type="SAM" id="MobiDB-lite"/>
    </source>
</evidence>
<feature type="active site" description="O-(5'-phospho-DNA)-serine intermediate" evidence="4">
    <location>
        <position position="18"/>
    </location>
</feature>
<dbReference type="PANTHER" id="PTHR30461">
    <property type="entry name" value="DNA-INVERTASE FROM LAMBDOID PROPHAGE"/>
    <property type="match status" value="1"/>
</dbReference>
<keyword evidence="1" id="KW-0229">DNA integration</keyword>